<comment type="similarity">
    <text evidence="2 7">Belongs to the phosphohexose mutase family.</text>
</comment>
<keyword evidence="5 7" id="KW-0460">Magnesium</keyword>
<dbReference type="InterPro" id="IPR016066">
    <property type="entry name" value="A-D-PHexomutase_CS"/>
</dbReference>
<dbReference type="SUPFAM" id="SSF55957">
    <property type="entry name" value="Phosphoglucomutase, C-terminal domain"/>
    <property type="match status" value="1"/>
</dbReference>
<evidence type="ECO:0000256" key="1">
    <source>
        <dbReference type="ARBA" id="ARBA00001946"/>
    </source>
</evidence>
<evidence type="ECO:0000313" key="12">
    <source>
        <dbReference type="EMBL" id="EMA49213.1"/>
    </source>
</evidence>
<dbReference type="RefSeq" id="WP_005045770.1">
    <property type="nucleotide sequence ID" value="NZ_AOME01000079.1"/>
</dbReference>
<dbReference type="Proteomes" id="UP000011625">
    <property type="component" value="Unassembled WGS sequence"/>
</dbReference>
<evidence type="ECO:0000259" key="11">
    <source>
        <dbReference type="Pfam" id="PF02880"/>
    </source>
</evidence>
<dbReference type="InterPro" id="IPR005841">
    <property type="entry name" value="Alpha-D-phosphohexomutase_SF"/>
</dbReference>
<dbReference type="Pfam" id="PF02879">
    <property type="entry name" value="PGM_PMM_II"/>
    <property type="match status" value="1"/>
</dbReference>
<gene>
    <name evidence="12" type="ORF">C450_18158</name>
</gene>
<comment type="caution">
    <text evidence="12">The sequence shown here is derived from an EMBL/GenBank/DDBJ whole genome shotgun (WGS) entry which is preliminary data.</text>
</comment>
<organism evidence="12 13">
    <name type="scientific">Halococcus salifodinae DSM 8989</name>
    <dbReference type="NCBI Taxonomy" id="1227456"/>
    <lineage>
        <taxon>Archaea</taxon>
        <taxon>Methanobacteriati</taxon>
        <taxon>Methanobacteriota</taxon>
        <taxon>Stenosarchaea group</taxon>
        <taxon>Halobacteria</taxon>
        <taxon>Halobacteriales</taxon>
        <taxon>Halococcaceae</taxon>
        <taxon>Halococcus</taxon>
    </lineage>
</organism>
<dbReference type="InterPro" id="IPR005845">
    <property type="entry name" value="A-D-PHexomutase_a/b/a-II"/>
</dbReference>
<protein>
    <submittedName>
        <fullName evidence="12">Phosphomannomutase</fullName>
    </submittedName>
</protein>
<dbReference type="Pfam" id="PF02878">
    <property type="entry name" value="PGM_PMM_I"/>
    <property type="match status" value="1"/>
</dbReference>
<comment type="cofactor">
    <cofactor evidence="1">
        <name>Mg(2+)</name>
        <dbReference type="ChEBI" id="CHEBI:18420"/>
    </cofactor>
</comment>
<keyword evidence="13" id="KW-1185">Reference proteome</keyword>
<evidence type="ECO:0000256" key="5">
    <source>
        <dbReference type="ARBA" id="ARBA00022842"/>
    </source>
</evidence>
<dbReference type="InterPro" id="IPR036900">
    <property type="entry name" value="A-D-PHexomutase_C_sf"/>
</dbReference>
<dbReference type="SUPFAM" id="SSF53738">
    <property type="entry name" value="Phosphoglucomutase, first 3 domains"/>
    <property type="match status" value="3"/>
</dbReference>
<dbReference type="STRING" id="1227456.C450_18158"/>
<evidence type="ECO:0000259" key="10">
    <source>
        <dbReference type="Pfam" id="PF02879"/>
    </source>
</evidence>
<dbReference type="InterPro" id="IPR016055">
    <property type="entry name" value="A-D-PHexomutase_a/b/a-I/II/III"/>
</dbReference>
<feature type="domain" description="Alpha-D-phosphohexomutase C-terminal" evidence="8">
    <location>
        <begin position="400"/>
        <end position="461"/>
    </location>
</feature>
<evidence type="ECO:0000259" key="8">
    <source>
        <dbReference type="Pfam" id="PF00408"/>
    </source>
</evidence>
<dbReference type="Pfam" id="PF02880">
    <property type="entry name" value="PGM_PMM_III"/>
    <property type="match status" value="1"/>
</dbReference>
<keyword evidence="3" id="KW-0597">Phosphoprotein</keyword>
<evidence type="ECO:0000256" key="4">
    <source>
        <dbReference type="ARBA" id="ARBA00022723"/>
    </source>
</evidence>
<evidence type="ECO:0000259" key="9">
    <source>
        <dbReference type="Pfam" id="PF02878"/>
    </source>
</evidence>
<reference evidence="12 13" key="1">
    <citation type="journal article" date="2014" name="PLoS Genet.">
        <title>Phylogenetically driven sequencing of extremely halophilic archaea reveals strategies for static and dynamic osmo-response.</title>
        <authorList>
            <person name="Becker E.A."/>
            <person name="Seitzer P.M."/>
            <person name="Tritt A."/>
            <person name="Larsen D."/>
            <person name="Krusor M."/>
            <person name="Yao A.I."/>
            <person name="Wu D."/>
            <person name="Madern D."/>
            <person name="Eisen J.A."/>
            <person name="Darling A.E."/>
            <person name="Facciotti M.T."/>
        </authorList>
    </citation>
    <scope>NUCLEOTIDE SEQUENCE [LARGE SCALE GENOMIC DNA]</scope>
    <source>
        <strain evidence="12 13">DSM 8989</strain>
    </source>
</reference>
<dbReference type="GO" id="GO:0000287">
    <property type="term" value="F:magnesium ion binding"/>
    <property type="evidence" value="ECO:0007669"/>
    <property type="project" value="InterPro"/>
</dbReference>
<dbReference type="PANTHER" id="PTHR43771">
    <property type="entry name" value="PHOSPHOMANNOMUTASE"/>
    <property type="match status" value="1"/>
</dbReference>
<evidence type="ECO:0000256" key="2">
    <source>
        <dbReference type="ARBA" id="ARBA00010231"/>
    </source>
</evidence>
<dbReference type="Gene3D" id="3.30.310.50">
    <property type="entry name" value="Alpha-D-phosphohexomutase, C-terminal domain"/>
    <property type="match status" value="1"/>
</dbReference>
<feature type="domain" description="Alpha-D-phosphohexomutase alpha/beta/alpha" evidence="11">
    <location>
        <begin position="267"/>
        <end position="374"/>
    </location>
</feature>
<dbReference type="InterPro" id="IPR005844">
    <property type="entry name" value="A-D-PHexomutase_a/b/a-I"/>
</dbReference>
<dbReference type="GO" id="GO:0005975">
    <property type="term" value="P:carbohydrate metabolic process"/>
    <property type="evidence" value="ECO:0007669"/>
    <property type="project" value="InterPro"/>
</dbReference>
<name>M0MV54_9EURY</name>
<accession>M0MV54</accession>
<evidence type="ECO:0000256" key="7">
    <source>
        <dbReference type="RuleBase" id="RU004326"/>
    </source>
</evidence>
<dbReference type="OrthoDB" id="10363at2157"/>
<dbReference type="InterPro" id="IPR005846">
    <property type="entry name" value="A-D-PHexomutase_a/b/a-III"/>
</dbReference>
<feature type="domain" description="Alpha-D-phosphohexomutase alpha/beta/alpha" evidence="10">
    <location>
        <begin position="151"/>
        <end position="262"/>
    </location>
</feature>
<evidence type="ECO:0000256" key="3">
    <source>
        <dbReference type="ARBA" id="ARBA00022553"/>
    </source>
</evidence>
<evidence type="ECO:0000256" key="6">
    <source>
        <dbReference type="ARBA" id="ARBA00023235"/>
    </source>
</evidence>
<keyword evidence="6" id="KW-0413">Isomerase</keyword>
<evidence type="ECO:0000313" key="13">
    <source>
        <dbReference type="Proteomes" id="UP000011625"/>
    </source>
</evidence>
<feature type="domain" description="Alpha-D-phosphohexomutase alpha/beta/alpha" evidence="9">
    <location>
        <begin position="2"/>
        <end position="130"/>
    </location>
</feature>
<sequence length="467" mass="49373">MTLFGTAGIRGDVRERLTPELALAVGRAAGTDAVDQDGQPVEFVIARDGRETGPALAAALEAGLESAGATVRRAGVLPTPALAFASRGRRGVMVTASHNPPTDNGLKLFENGEEYGDDAEARIEERVEEDGSPTAWHEWGDTERIGPLTGYRDRIADYAAGHGAALDGMEIVVDCGNGMASRATPQVLRALGADVVALNANVDGHFPARGSKPTPETLGDLQVFLDDSDDGDGAAANETDGPTLGIAHDGDADRVVFLDETGEIVHEDTIVAILAEHYTRASDADDPVVVTTPNASSRIDERVAAAGGRVERVRLGALHVGIAAVREAGDADTSVVFAAEPWKHIHTALGPWIDGVASAAVFSRLVAGRSLAALREPIAERPYRKVSVDCPDDRKDAVMERLATTLPEAFPDAAVETEHGVRLDLDEGWVLVRPSGTEPKVRVYAESEQVEELRERAVATVETAVED</sequence>
<dbReference type="Gene3D" id="3.40.120.10">
    <property type="entry name" value="Alpha-D-Glucose-1,6-Bisphosphate, subunit A, domain 3"/>
    <property type="match status" value="3"/>
</dbReference>
<dbReference type="EMBL" id="AOME01000079">
    <property type="protein sequence ID" value="EMA49213.1"/>
    <property type="molecule type" value="Genomic_DNA"/>
</dbReference>
<dbReference type="InterPro" id="IPR005843">
    <property type="entry name" value="A-D-PHexomutase_C"/>
</dbReference>
<dbReference type="PROSITE" id="PS00710">
    <property type="entry name" value="PGM_PMM"/>
    <property type="match status" value="1"/>
</dbReference>
<dbReference type="Pfam" id="PF00408">
    <property type="entry name" value="PGM_PMM_IV"/>
    <property type="match status" value="1"/>
</dbReference>
<dbReference type="PRINTS" id="PR00509">
    <property type="entry name" value="PGMPMM"/>
</dbReference>
<dbReference type="GO" id="GO:0016868">
    <property type="term" value="F:intramolecular phosphotransferase activity"/>
    <property type="evidence" value="ECO:0007669"/>
    <property type="project" value="InterPro"/>
</dbReference>
<proteinExistence type="inferred from homology"/>
<keyword evidence="4 7" id="KW-0479">Metal-binding</keyword>
<dbReference type="PANTHER" id="PTHR43771:SF1">
    <property type="entry name" value="PHOSPHOMANNOMUTASE"/>
    <property type="match status" value="1"/>
</dbReference>
<dbReference type="PATRIC" id="fig|1227456.3.peg.3692"/>
<dbReference type="AlphaFoldDB" id="M0MV54"/>